<reference evidence="4" key="3">
    <citation type="submission" date="2015-04" db="UniProtKB">
        <authorList>
            <consortium name="EnsemblPlants"/>
        </authorList>
    </citation>
    <scope>IDENTIFICATION</scope>
    <source>
        <strain evidence="4">cv. Jemalong A17</strain>
    </source>
</reference>
<feature type="transmembrane region" description="Helical" evidence="1">
    <location>
        <begin position="49"/>
        <end position="79"/>
    </location>
</feature>
<keyword evidence="1" id="KW-0472">Membrane</keyword>
<proteinExistence type="predicted"/>
<dbReference type="EMBL" id="PSQE01000003">
    <property type="protein sequence ID" value="RHN66925.1"/>
    <property type="molecule type" value="Genomic_DNA"/>
</dbReference>
<reference evidence="3" key="4">
    <citation type="journal article" date="2018" name="Nat. Plants">
        <title>Whole-genome landscape of Medicago truncatula symbiotic genes.</title>
        <authorList>
            <person name="Pecrix Y."/>
            <person name="Gamas P."/>
            <person name="Carrere S."/>
        </authorList>
    </citation>
    <scope>NUCLEOTIDE SEQUENCE</scope>
    <source>
        <tissue evidence="3">Leaves</tissue>
    </source>
</reference>
<dbReference type="AlphaFoldDB" id="A0A072V6H3"/>
<dbReference type="EMBL" id="CM001219">
    <property type="protein sequence ID" value="KEH33765.1"/>
    <property type="molecule type" value="Genomic_DNA"/>
</dbReference>
<evidence type="ECO:0000256" key="1">
    <source>
        <dbReference type="SAM" id="Phobius"/>
    </source>
</evidence>
<evidence type="ECO:0000313" key="5">
    <source>
        <dbReference type="Proteomes" id="UP000002051"/>
    </source>
</evidence>
<dbReference type="Gramene" id="rna15047">
    <property type="protein sequence ID" value="RHN66925.1"/>
    <property type="gene ID" value="gene15047"/>
</dbReference>
<sequence>MCNKLISSSQLSGVSKGFQGNSDNLCALERAILIVSQNPIRLAQGLQKIFFALSSIILNLVRHGGGLVFFYIGVLSLCCRSFDRGLYRRH</sequence>
<keyword evidence="1 2" id="KW-0812">Transmembrane</keyword>
<evidence type="ECO:0000313" key="3">
    <source>
        <dbReference type="EMBL" id="RHN66925.1"/>
    </source>
</evidence>
<evidence type="ECO:0000313" key="4">
    <source>
        <dbReference type="EnsemblPlants" id="KEH33765"/>
    </source>
</evidence>
<protein>
    <submittedName>
        <fullName evidence="2">Transmembrane protein, putative</fullName>
    </submittedName>
</protein>
<dbReference type="EnsemblPlants" id="KEH33765">
    <property type="protein sequence ID" value="KEH33765"/>
    <property type="gene ID" value="MTR_3g452390"/>
</dbReference>
<dbReference type="HOGENOM" id="CLU_2444166_0_0_1"/>
<dbReference type="Proteomes" id="UP000265566">
    <property type="component" value="Chromosome 3"/>
</dbReference>
<dbReference type="Proteomes" id="UP000002051">
    <property type="component" value="Chromosome 3"/>
</dbReference>
<keyword evidence="5" id="KW-1185">Reference proteome</keyword>
<reference evidence="2 5" key="2">
    <citation type="journal article" date="2014" name="BMC Genomics">
        <title>An improved genome release (version Mt4.0) for the model legume Medicago truncatula.</title>
        <authorList>
            <person name="Tang H."/>
            <person name="Krishnakumar V."/>
            <person name="Bidwell S."/>
            <person name="Rosen B."/>
            <person name="Chan A."/>
            <person name="Zhou S."/>
            <person name="Gentzbittel L."/>
            <person name="Childs K.L."/>
            <person name="Yandell M."/>
            <person name="Gundlach H."/>
            <person name="Mayer K.F."/>
            <person name="Schwartz D.C."/>
            <person name="Town C.D."/>
        </authorList>
    </citation>
    <scope>GENOME REANNOTATION</scope>
    <source>
        <strain evidence="2">A17</strain>
        <strain evidence="4 5">cv. Jemalong A17</strain>
    </source>
</reference>
<accession>A0A072V6H3</accession>
<keyword evidence="1" id="KW-1133">Transmembrane helix</keyword>
<evidence type="ECO:0000313" key="2">
    <source>
        <dbReference type="EMBL" id="KEH33765.1"/>
    </source>
</evidence>
<name>A0A072V6H3_MEDTR</name>
<gene>
    <name evidence="2" type="ordered locus">MTR_3g452390</name>
    <name evidence="3" type="ORF">MtrunA17_Chr3g0097111</name>
</gene>
<reference evidence="2 5" key="1">
    <citation type="journal article" date="2011" name="Nature">
        <title>The Medicago genome provides insight into the evolution of rhizobial symbioses.</title>
        <authorList>
            <person name="Young N.D."/>
            <person name="Debelle F."/>
            <person name="Oldroyd G.E."/>
            <person name="Geurts R."/>
            <person name="Cannon S.B."/>
            <person name="Udvardi M.K."/>
            <person name="Benedito V.A."/>
            <person name="Mayer K.F."/>
            <person name="Gouzy J."/>
            <person name="Schoof H."/>
            <person name="Van de Peer Y."/>
            <person name="Proost S."/>
            <person name="Cook D.R."/>
            <person name="Meyers B.C."/>
            <person name="Spannagl M."/>
            <person name="Cheung F."/>
            <person name="De Mita S."/>
            <person name="Krishnakumar V."/>
            <person name="Gundlach H."/>
            <person name="Zhou S."/>
            <person name="Mudge J."/>
            <person name="Bharti A.K."/>
            <person name="Murray J.D."/>
            <person name="Naoumkina M.A."/>
            <person name="Rosen B."/>
            <person name="Silverstein K.A."/>
            <person name="Tang H."/>
            <person name="Rombauts S."/>
            <person name="Zhao P.X."/>
            <person name="Zhou P."/>
            <person name="Barbe V."/>
            <person name="Bardou P."/>
            <person name="Bechner M."/>
            <person name="Bellec A."/>
            <person name="Berger A."/>
            <person name="Berges H."/>
            <person name="Bidwell S."/>
            <person name="Bisseling T."/>
            <person name="Choisne N."/>
            <person name="Couloux A."/>
            <person name="Denny R."/>
            <person name="Deshpande S."/>
            <person name="Dai X."/>
            <person name="Doyle J.J."/>
            <person name="Dudez A.M."/>
            <person name="Farmer A.D."/>
            <person name="Fouteau S."/>
            <person name="Franken C."/>
            <person name="Gibelin C."/>
            <person name="Gish J."/>
            <person name="Goldstein S."/>
            <person name="Gonzalez A.J."/>
            <person name="Green P.J."/>
            <person name="Hallab A."/>
            <person name="Hartog M."/>
            <person name="Hua A."/>
            <person name="Humphray S.J."/>
            <person name="Jeong D.H."/>
            <person name="Jing Y."/>
            <person name="Jocker A."/>
            <person name="Kenton S.M."/>
            <person name="Kim D.J."/>
            <person name="Klee K."/>
            <person name="Lai H."/>
            <person name="Lang C."/>
            <person name="Lin S."/>
            <person name="Macmil S.L."/>
            <person name="Magdelenat G."/>
            <person name="Matthews L."/>
            <person name="McCorrison J."/>
            <person name="Monaghan E.L."/>
            <person name="Mun J.H."/>
            <person name="Najar F.Z."/>
            <person name="Nicholson C."/>
            <person name="Noirot C."/>
            <person name="O'Bleness M."/>
            <person name="Paule C.R."/>
            <person name="Poulain J."/>
            <person name="Prion F."/>
            <person name="Qin B."/>
            <person name="Qu C."/>
            <person name="Retzel E.F."/>
            <person name="Riddle C."/>
            <person name="Sallet E."/>
            <person name="Samain S."/>
            <person name="Samson N."/>
            <person name="Sanders I."/>
            <person name="Saurat O."/>
            <person name="Scarpelli C."/>
            <person name="Schiex T."/>
            <person name="Segurens B."/>
            <person name="Severin A.J."/>
            <person name="Sherrier D.J."/>
            <person name="Shi R."/>
            <person name="Sims S."/>
            <person name="Singer S.R."/>
            <person name="Sinharoy S."/>
            <person name="Sterck L."/>
            <person name="Viollet A."/>
            <person name="Wang B.B."/>
            <person name="Wang K."/>
            <person name="Wang M."/>
            <person name="Wang X."/>
            <person name="Warfsmann J."/>
            <person name="Weissenbach J."/>
            <person name="White D.D."/>
            <person name="White J.D."/>
            <person name="Wiley G.B."/>
            <person name="Wincker P."/>
            <person name="Xing Y."/>
            <person name="Yang L."/>
            <person name="Yao Z."/>
            <person name="Ying F."/>
            <person name="Zhai J."/>
            <person name="Zhou L."/>
            <person name="Zuber A."/>
            <person name="Denarie J."/>
            <person name="Dixon R.A."/>
            <person name="May G.D."/>
            <person name="Schwartz D.C."/>
            <person name="Rogers J."/>
            <person name="Quetier F."/>
            <person name="Town C.D."/>
            <person name="Roe B.A."/>
        </authorList>
    </citation>
    <scope>NUCLEOTIDE SEQUENCE [LARGE SCALE GENOMIC DNA]</scope>
    <source>
        <strain evidence="2">A17</strain>
        <strain evidence="4 5">cv. Jemalong A17</strain>
    </source>
</reference>
<organism evidence="2 5">
    <name type="scientific">Medicago truncatula</name>
    <name type="common">Barrel medic</name>
    <name type="synonym">Medicago tribuloides</name>
    <dbReference type="NCBI Taxonomy" id="3880"/>
    <lineage>
        <taxon>Eukaryota</taxon>
        <taxon>Viridiplantae</taxon>
        <taxon>Streptophyta</taxon>
        <taxon>Embryophyta</taxon>
        <taxon>Tracheophyta</taxon>
        <taxon>Spermatophyta</taxon>
        <taxon>Magnoliopsida</taxon>
        <taxon>eudicotyledons</taxon>
        <taxon>Gunneridae</taxon>
        <taxon>Pentapetalae</taxon>
        <taxon>rosids</taxon>
        <taxon>fabids</taxon>
        <taxon>Fabales</taxon>
        <taxon>Fabaceae</taxon>
        <taxon>Papilionoideae</taxon>
        <taxon>50 kb inversion clade</taxon>
        <taxon>NPAAA clade</taxon>
        <taxon>Hologalegina</taxon>
        <taxon>IRL clade</taxon>
        <taxon>Trifolieae</taxon>
        <taxon>Medicago</taxon>
    </lineage>
</organism>